<evidence type="ECO:0000256" key="5">
    <source>
        <dbReference type="ARBA" id="ARBA00023049"/>
    </source>
</evidence>
<dbReference type="EMBL" id="JAVDUI010000001">
    <property type="protein sequence ID" value="MDR6891279.1"/>
    <property type="molecule type" value="Genomic_DNA"/>
</dbReference>
<sequence length="297" mass="31326">MILAAWVLAAVAIALAWPVPVLLSRASWPARRPRAAMVVWQGVGLLGGLSMIGAILAWGLAPFGPSPLAAVRRVVGLTRDGAFLPPEGAAHLIALGCGALLLAHLVFTLALTGLRMRARRARHLAALRLVAHEAPDERNRLVVESALPLAYCLPSTGGSITVVTDGILTALSPAELAAVLDHERAHLDQRHDVLIWAFSAWRTALPWLPTARLALEAVAELIEYLADDFAVRRHEPADIARALLVVASSNTGAPHPGLGHSEGTTTKAALRQAAAPASPLAGRTVRRAARLLTRVTG</sequence>
<comment type="similarity">
    <text evidence="6">Belongs to the peptidase M48 family.</text>
</comment>
<reference evidence="9" key="1">
    <citation type="submission" date="2023-07" db="EMBL/GenBank/DDBJ databases">
        <title>Sequencing the genomes of 1000 actinobacteria strains.</title>
        <authorList>
            <person name="Klenk H.-P."/>
        </authorList>
    </citation>
    <scope>NUCLEOTIDE SEQUENCE</scope>
    <source>
        <strain evidence="9">DSM 13988</strain>
    </source>
</reference>
<dbReference type="Pfam" id="PF01435">
    <property type="entry name" value="Peptidase_M48"/>
    <property type="match status" value="1"/>
</dbReference>
<keyword evidence="7" id="KW-0812">Transmembrane</keyword>
<keyword evidence="10" id="KW-1185">Reference proteome</keyword>
<dbReference type="CDD" id="cd07326">
    <property type="entry name" value="M56_BlaR1_MecR1_like"/>
    <property type="match status" value="1"/>
</dbReference>
<gene>
    <name evidence="9" type="ORF">J2S35_000219</name>
</gene>
<keyword evidence="2" id="KW-0479">Metal-binding</keyword>
<evidence type="ECO:0000313" key="10">
    <source>
        <dbReference type="Proteomes" id="UP001247307"/>
    </source>
</evidence>
<comment type="cofactor">
    <cofactor evidence="6">
        <name>Zn(2+)</name>
        <dbReference type="ChEBI" id="CHEBI:29105"/>
    </cofactor>
    <text evidence="6">Binds 1 zinc ion per subunit.</text>
</comment>
<keyword evidence="1 6" id="KW-0645">Protease</keyword>
<comment type="caution">
    <text evidence="9">The sequence shown here is derived from an EMBL/GenBank/DDBJ whole genome shotgun (WGS) entry which is preliminary data.</text>
</comment>
<dbReference type="GO" id="GO:0046872">
    <property type="term" value="F:metal ion binding"/>
    <property type="evidence" value="ECO:0007669"/>
    <property type="project" value="UniProtKB-KW"/>
</dbReference>
<keyword evidence="7" id="KW-1133">Transmembrane helix</keyword>
<organism evidence="9 10">
    <name type="scientific">Falsarthrobacter nasiphocae</name>
    <dbReference type="NCBI Taxonomy" id="189863"/>
    <lineage>
        <taxon>Bacteria</taxon>
        <taxon>Bacillati</taxon>
        <taxon>Actinomycetota</taxon>
        <taxon>Actinomycetes</taxon>
        <taxon>Micrococcales</taxon>
        <taxon>Micrococcaceae</taxon>
        <taxon>Falsarthrobacter</taxon>
    </lineage>
</organism>
<feature type="transmembrane region" description="Helical" evidence="7">
    <location>
        <begin position="89"/>
        <end position="114"/>
    </location>
</feature>
<evidence type="ECO:0000256" key="2">
    <source>
        <dbReference type="ARBA" id="ARBA00022723"/>
    </source>
</evidence>
<proteinExistence type="inferred from homology"/>
<accession>A0AAE4C6A1</accession>
<protein>
    <submittedName>
        <fullName evidence="9">Zn-dependent protease with chaperone function</fullName>
    </submittedName>
</protein>
<evidence type="ECO:0000256" key="4">
    <source>
        <dbReference type="ARBA" id="ARBA00022833"/>
    </source>
</evidence>
<dbReference type="Proteomes" id="UP001247307">
    <property type="component" value="Unassembled WGS sequence"/>
</dbReference>
<evidence type="ECO:0000256" key="7">
    <source>
        <dbReference type="SAM" id="Phobius"/>
    </source>
</evidence>
<dbReference type="InterPro" id="IPR052173">
    <property type="entry name" value="Beta-lactam_resp_regulator"/>
</dbReference>
<dbReference type="RefSeq" id="WP_309848881.1">
    <property type="nucleotide sequence ID" value="NZ_BAAAIU010000004.1"/>
</dbReference>
<dbReference type="GO" id="GO:0006508">
    <property type="term" value="P:proteolysis"/>
    <property type="evidence" value="ECO:0007669"/>
    <property type="project" value="UniProtKB-KW"/>
</dbReference>
<evidence type="ECO:0000256" key="1">
    <source>
        <dbReference type="ARBA" id="ARBA00022670"/>
    </source>
</evidence>
<dbReference type="AlphaFoldDB" id="A0AAE4C6A1"/>
<dbReference type="PANTHER" id="PTHR34978">
    <property type="entry name" value="POSSIBLE SENSOR-TRANSDUCER PROTEIN BLAR"/>
    <property type="match status" value="1"/>
</dbReference>
<feature type="transmembrane region" description="Helical" evidence="7">
    <location>
        <begin position="6"/>
        <end position="23"/>
    </location>
</feature>
<dbReference type="Gene3D" id="3.30.2010.10">
    <property type="entry name" value="Metalloproteases ('zincins'), catalytic domain"/>
    <property type="match status" value="1"/>
</dbReference>
<evidence type="ECO:0000256" key="6">
    <source>
        <dbReference type="RuleBase" id="RU003983"/>
    </source>
</evidence>
<evidence type="ECO:0000259" key="8">
    <source>
        <dbReference type="Pfam" id="PF01435"/>
    </source>
</evidence>
<feature type="transmembrane region" description="Helical" evidence="7">
    <location>
        <begin position="35"/>
        <end position="58"/>
    </location>
</feature>
<keyword evidence="7" id="KW-0472">Membrane</keyword>
<evidence type="ECO:0000256" key="3">
    <source>
        <dbReference type="ARBA" id="ARBA00022801"/>
    </source>
</evidence>
<keyword evidence="5 6" id="KW-0482">Metalloprotease</keyword>
<evidence type="ECO:0000313" key="9">
    <source>
        <dbReference type="EMBL" id="MDR6891279.1"/>
    </source>
</evidence>
<keyword evidence="3 6" id="KW-0378">Hydrolase</keyword>
<feature type="domain" description="Peptidase M48" evidence="8">
    <location>
        <begin position="132"/>
        <end position="194"/>
    </location>
</feature>
<dbReference type="PANTHER" id="PTHR34978:SF3">
    <property type="entry name" value="SLR0241 PROTEIN"/>
    <property type="match status" value="1"/>
</dbReference>
<dbReference type="InterPro" id="IPR001915">
    <property type="entry name" value="Peptidase_M48"/>
</dbReference>
<name>A0AAE4C6A1_9MICC</name>
<dbReference type="GO" id="GO:0004222">
    <property type="term" value="F:metalloendopeptidase activity"/>
    <property type="evidence" value="ECO:0007669"/>
    <property type="project" value="InterPro"/>
</dbReference>
<keyword evidence="4 6" id="KW-0862">Zinc</keyword>